<comment type="caution">
    <text evidence="1">The sequence shown here is derived from an EMBL/GenBank/DDBJ whole genome shotgun (WGS) entry which is preliminary data.</text>
</comment>
<dbReference type="AlphaFoldDB" id="A0A2T0SPP5"/>
<protein>
    <submittedName>
        <fullName evidence="1">Uncharacterized protein</fullName>
    </submittedName>
</protein>
<evidence type="ECO:0000313" key="1">
    <source>
        <dbReference type="EMBL" id="PRY35380.1"/>
    </source>
</evidence>
<keyword evidence="2" id="KW-1185">Reference proteome</keyword>
<evidence type="ECO:0000313" key="2">
    <source>
        <dbReference type="Proteomes" id="UP000239494"/>
    </source>
</evidence>
<dbReference type="RefSeq" id="WP_170156200.1">
    <property type="nucleotide sequence ID" value="NZ_PVTF01000014.1"/>
</dbReference>
<dbReference type="Proteomes" id="UP000239494">
    <property type="component" value="Unassembled WGS sequence"/>
</dbReference>
<dbReference type="EMBL" id="PVTF01000014">
    <property type="protein sequence ID" value="PRY35380.1"/>
    <property type="molecule type" value="Genomic_DNA"/>
</dbReference>
<proteinExistence type="predicted"/>
<reference evidence="1 2" key="1">
    <citation type="submission" date="2018-03" db="EMBL/GenBank/DDBJ databases">
        <title>Genomic Encyclopedia of Archaeal and Bacterial Type Strains, Phase II (KMG-II): from individual species to whole genera.</title>
        <authorList>
            <person name="Goeker M."/>
        </authorList>
    </citation>
    <scope>NUCLEOTIDE SEQUENCE [LARGE SCALE GENOMIC DNA]</scope>
    <source>
        <strain evidence="1 2">DSM 44720</strain>
    </source>
</reference>
<sequence length="56" mass="6297">MSFSVNGLVWCPAVGLDGQILDIKDGRAQVWWSDDGCSWEQLEELEPDQRTNRGTS</sequence>
<accession>A0A2T0SPP5</accession>
<gene>
    <name evidence="1" type="ORF">CLV43_114298</name>
</gene>
<name>A0A2T0SPP5_9PSEU</name>
<organism evidence="1 2">
    <name type="scientific">Umezawaea tangerina</name>
    <dbReference type="NCBI Taxonomy" id="84725"/>
    <lineage>
        <taxon>Bacteria</taxon>
        <taxon>Bacillati</taxon>
        <taxon>Actinomycetota</taxon>
        <taxon>Actinomycetes</taxon>
        <taxon>Pseudonocardiales</taxon>
        <taxon>Pseudonocardiaceae</taxon>
        <taxon>Umezawaea</taxon>
    </lineage>
</organism>